<gene>
    <name evidence="3" type="ORF">SAMN05443663_1016</name>
</gene>
<keyword evidence="4" id="KW-1185">Reference proteome</keyword>
<keyword evidence="1" id="KW-0472">Membrane</keyword>
<dbReference type="Proteomes" id="UP000184071">
    <property type="component" value="Unassembled WGS sequence"/>
</dbReference>
<dbReference type="EMBL" id="FQWC01000001">
    <property type="protein sequence ID" value="SHF73321.1"/>
    <property type="molecule type" value="Genomic_DNA"/>
</dbReference>
<proteinExistence type="predicted"/>
<sequence>MNHLFSIKKSFLFSFVILISYFLVSFHLKNTEPTTADKIKKVLVFSKTNGFRHESIPAGIAAIKKLGQENHFTVDATEDSLAINPKNLKQYQAVIFLSASGHVLGENQKLALQKFIEKGNGFVGIHSATNCEPDWSWYTQMIGGIFEGHPEPQNAKLIVVNHEHPSTKHLPEIWERKDEWYNFKYLNPDVNVLIKIDESSYKGGKHGDNHPLAWYHEYDGGRAFYTALGHSPESYSDPLFAQHLLGGIMYAIGK</sequence>
<dbReference type="PANTHER" id="PTHR40469:SF2">
    <property type="entry name" value="GALACTOSE-BINDING DOMAIN-LIKE SUPERFAMILY PROTEIN"/>
    <property type="match status" value="1"/>
</dbReference>
<accession>A0A1M5E2M7</accession>
<evidence type="ECO:0000259" key="2">
    <source>
        <dbReference type="Pfam" id="PF06283"/>
    </source>
</evidence>
<dbReference type="SUPFAM" id="SSF52317">
    <property type="entry name" value="Class I glutamine amidotransferase-like"/>
    <property type="match status" value="1"/>
</dbReference>
<feature type="domain" description="ThuA-like" evidence="2">
    <location>
        <begin position="41"/>
        <end position="251"/>
    </location>
</feature>
<dbReference type="InterPro" id="IPR029062">
    <property type="entry name" value="Class_I_gatase-like"/>
</dbReference>
<keyword evidence="1" id="KW-1133">Transmembrane helix</keyword>
<dbReference type="InterPro" id="IPR029010">
    <property type="entry name" value="ThuA-like"/>
</dbReference>
<keyword evidence="1" id="KW-0812">Transmembrane</keyword>
<dbReference type="AlphaFoldDB" id="A0A1M5E2M7"/>
<dbReference type="OrthoDB" id="9816308at2"/>
<evidence type="ECO:0000313" key="4">
    <source>
        <dbReference type="Proteomes" id="UP000184071"/>
    </source>
</evidence>
<dbReference type="PANTHER" id="PTHR40469">
    <property type="entry name" value="SECRETED GLYCOSYL HYDROLASE"/>
    <property type="match status" value="1"/>
</dbReference>
<feature type="transmembrane region" description="Helical" evidence="1">
    <location>
        <begin position="12"/>
        <end position="28"/>
    </location>
</feature>
<name>A0A1M5E2M7_9FLAO</name>
<evidence type="ECO:0000313" key="3">
    <source>
        <dbReference type="EMBL" id="SHF73321.1"/>
    </source>
</evidence>
<dbReference type="Gene3D" id="3.40.50.880">
    <property type="match status" value="1"/>
</dbReference>
<dbReference type="RefSeq" id="WP_073412223.1">
    <property type="nucleotide sequence ID" value="NZ_FQWC01000001.1"/>
</dbReference>
<dbReference type="STRING" id="370979.SAMN05443663_1016"/>
<evidence type="ECO:0000256" key="1">
    <source>
        <dbReference type="SAM" id="Phobius"/>
    </source>
</evidence>
<dbReference type="Pfam" id="PF06283">
    <property type="entry name" value="ThuA"/>
    <property type="match status" value="1"/>
</dbReference>
<organism evidence="3 4">
    <name type="scientific">Flavobacterium defluvii</name>
    <dbReference type="NCBI Taxonomy" id="370979"/>
    <lineage>
        <taxon>Bacteria</taxon>
        <taxon>Pseudomonadati</taxon>
        <taxon>Bacteroidota</taxon>
        <taxon>Flavobacteriia</taxon>
        <taxon>Flavobacteriales</taxon>
        <taxon>Flavobacteriaceae</taxon>
        <taxon>Flavobacterium</taxon>
    </lineage>
</organism>
<reference evidence="4" key="1">
    <citation type="submission" date="2016-11" db="EMBL/GenBank/DDBJ databases">
        <authorList>
            <person name="Varghese N."/>
            <person name="Submissions S."/>
        </authorList>
    </citation>
    <scope>NUCLEOTIDE SEQUENCE [LARGE SCALE GENOMIC DNA]</scope>
    <source>
        <strain evidence="4">DSM 17963</strain>
    </source>
</reference>
<protein>
    <recommendedName>
        <fullName evidence="2">ThuA-like domain-containing protein</fullName>
    </recommendedName>
</protein>